<evidence type="ECO:0000259" key="5">
    <source>
        <dbReference type="PROSITE" id="PS50305"/>
    </source>
</evidence>
<name>A0A368E1V1_9PROT</name>
<evidence type="ECO:0000313" key="6">
    <source>
        <dbReference type="EMBL" id="RCL78082.1"/>
    </source>
</evidence>
<keyword evidence="2" id="KW-0808">Transferase</keyword>
<evidence type="ECO:0000256" key="2">
    <source>
        <dbReference type="ARBA" id="ARBA00022679"/>
    </source>
</evidence>
<comment type="caution">
    <text evidence="6">The sequence shown here is derived from an EMBL/GenBank/DDBJ whole genome shotgun (WGS) entry which is preliminary data.</text>
</comment>
<dbReference type="Pfam" id="PF02146">
    <property type="entry name" value="SIR2"/>
    <property type="match status" value="1"/>
</dbReference>
<evidence type="ECO:0000313" key="7">
    <source>
        <dbReference type="Proteomes" id="UP000252132"/>
    </source>
</evidence>
<evidence type="ECO:0000256" key="4">
    <source>
        <dbReference type="PROSITE-ProRule" id="PRU00236"/>
    </source>
</evidence>
<keyword evidence="3" id="KW-0520">NAD</keyword>
<dbReference type="EMBL" id="QOQF01000003">
    <property type="protein sequence ID" value="RCL78082.1"/>
    <property type="molecule type" value="Genomic_DNA"/>
</dbReference>
<dbReference type="GO" id="GO:0046872">
    <property type="term" value="F:metal ion binding"/>
    <property type="evidence" value="ECO:0007669"/>
    <property type="project" value="UniProtKB-KW"/>
</dbReference>
<dbReference type="GO" id="GO:0070403">
    <property type="term" value="F:NAD+ binding"/>
    <property type="evidence" value="ECO:0007669"/>
    <property type="project" value="InterPro"/>
</dbReference>
<proteinExistence type="predicted"/>
<dbReference type="InterPro" id="IPR026590">
    <property type="entry name" value="Ssirtuin_cat_dom"/>
</dbReference>
<dbReference type="InterPro" id="IPR029035">
    <property type="entry name" value="DHS-like_NAD/FAD-binding_dom"/>
</dbReference>
<feature type="binding site" evidence="4">
    <location>
        <position position="150"/>
    </location>
    <ligand>
        <name>Zn(2+)</name>
        <dbReference type="ChEBI" id="CHEBI:29105"/>
    </ligand>
</feature>
<dbReference type="PANTHER" id="PTHR11085">
    <property type="entry name" value="NAD-DEPENDENT PROTEIN DEACYLASE SIRTUIN-5, MITOCHONDRIAL-RELATED"/>
    <property type="match status" value="1"/>
</dbReference>
<dbReference type="PANTHER" id="PTHR11085:SF4">
    <property type="entry name" value="NAD-DEPENDENT PROTEIN DEACYLASE"/>
    <property type="match status" value="1"/>
</dbReference>
<dbReference type="EC" id="2.3.1.286" evidence="1"/>
<gene>
    <name evidence="6" type="ORF">DBW69_01430</name>
</gene>
<feature type="binding site" evidence="4">
    <location>
        <position position="152"/>
    </location>
    <ligand>
        <name>Zn(2+)</name>
        <dbReference type="ChEBI" id="CHEBI:29105"/>
    </ligand>
</feature>
<dbReference type="AlphaFoldDB" id="A0A368E1V1"/>
<organism evidence="6 7">
    <name type="scientific">PS1 clade bacterium</name>
    <dbReference type="NCBI Taxonomy" id="2175152"/>
    <lineage>
        <taxon>Bacteria</taxon>
        <taxon>Pseudomonadati</taxon>
        <taxon>Pseudomonadota</taxon>
        <taxon>Alphaproteobacteria</taxon>
        <taxon>PS1 clade</taxon>
    </lineage>
</organism>
<evidence type="ECO:0000256" key="1">
    <source>
        <dbReference type="ARBA" id="ARBA00012928"/>
    </source>
</evidence>
<dbReference type="Gene3D" id="3.40.50.1220">
    <property type="entry name" value="TPP-binding domain"/>
    <property type="match status" value="1"/>
</dbReference>
<dbReference type="Gene3D" id="2.20.28.200">
    <property type="match status" value="1"/>
</dbReference>
<feature type="active site" description="Proton acceptor" evidence="4">
    <location>
        <position position="117"/>
    </location>
</feature>
<keyword evidence="4" id="KW-0479">Metal-binding</keyword>
<evidence type="ECO:0000256" key="3">
    <source>
        <dbReference type="ARBA" id="ARBA00023027"/>
    </source>
</evidence>
<keyword evidence="4" id="KW-0862">Zinc</keyword>
<feature type="binding site" evidence="4">
    <location>
        <position position="125"/>
    </location>
    <ligand>
        <name>Zn(2+)</name>
        <dbReference type="ChEBI" id="CHEBI:29105"/>
    </ligand>
</feature>
<feature type="domain" description="Deacetylase sirtuin-type" evidence="5">
    <location>
        <begin position="1"/>
        <end position="244"/>
    </location>
</feature>
<dbReference type="InterPro" id="IPR050134">
    <property type="entry name" value="NAD-dep_sirtuin_deacylases"/>
</dbReference>
<dbReference type="SUPFAM" id="SSF52467">
    <property type="entry name" value="DHS-like NAD/FAD-binding domain"/>
    <property type="match status" value="1"/>
</dbReference>
<accession>A0A368E1V1</accession>
<dbReference type="Proteomes" id="UP000252132">
    <property type="component" value="Unassembled WGS sequence"/>
</dbReference>
<dbReference type="InterPro" id="IPR003000">
    <property type="entry name" value="Sirtuin"/>
</dbReference>
<sequence length="244" mass="26794">MEELKQLINNSAYTVVFTGAGISTDSGIPDFRSPGGLWSRLAPIDFRDFMASDEMRVETWRRKVLLDQEIGKPQPNTAHYAISQLVNIGKVNKVITQNIDNLHQNSGLSEDQIIELHGNGTFAKCLSCDKKYQIDLVKEQFKKDNLAPVCTCGGYIKSATVSFGQSMPPEAMQAAEEVSLACELFIAVGSSLKVFPAAGFPLLARENGAKFVIINREPTDLDGYADLILNDEISEVFGSLTEKN</sequence>
<dbReference type="CDD" id="cd01407">
    <property type="entry name" value="SIR2-fam"/>
    <property type="match status" value="1"/>
</dbReference>
<dbReference type="GO" id="GO:0017136">
    <property type="term" value="F:histone deacetylase activity, NAD-dependent"/>
    <property type="evidence" value="ECO:0007669"/>
    <property type="project" value="TreeGrafter"/>
</dbReference>
<feature type="binding site" evidence="4">
    <location>
        <position position="128"/>
    </location>
    <ligand>
        <name>Zn(2+)</name>
        <dbReference type="ChEBI" id="CHEBI:29105"/>
    </ligand>
</feature>
<dbReference type="PROSITE" id="PS50305">
    <property type="entry name" value="SIRTUIN"/>
    <property type="match status" value="1"/>
</dbReference>
<protein>
    <recommendedName>
        <fullName evidence="1">protein acetyllysine N-acetyltransferase</fullName>
        <ecNumber evidence="1">2.3.1.286</ecNumber>
    </recommendedName>
</protein>
<reference evidence="6 7" key="1">
    <citation type="journal article" date="2018" name="Microbiome">
        <title>Fine metagenomic profile of the Mediterranean stratified and mixed water columns revealed by assembly and recruitment.</title>
        <authorList>
            <person name="Haro-Moreno J.M."/>
            <person name="Lopez-Perez M."/>
            <person name="De La Torre J.R."/>
            <person name="Picazo A."/>
            <person name="Camacho A."/>
            <person name="Rodriguez-Valera F."/>
        </authorList>
    </citation>
    <scope>NUCLEOTIDE SEQUENCE [LARGE SCALE GENOMIC DNA]</scope>
    <source>
        <strain evidence="6">MED-G55</strain>
    </source>
</reference>